<keyword evidence="3" id="KW-1185">Reference proteome</keyword>
<sequence>MPSSLAAAIAASCLLLKCIFNGVIMSHCPSMSINLTTSRSMECDHVFRRFRCTAYAVDTRTIIPRCLTIAAEKTSS</sequence>
<comment type="caution">
    <text evidence="2">The sequence shown here is derived from an EMBL/GenBank/DDBJ whole genome shotgun (WGS) entry which is preliminary data.</text>
</comment>
<evidence type="ECO:0008006" key="4">
    <source>
        <dbReference type="Google" id="ProtNLM"/>
    </source>
</evidence>
<dbReference type="EMBL" id="JABBWK010000073">
    <property type="protein sequence ID" value="KAG1894930.1"/>
    <property type="molecule type" value="Genomic_DNA"/>
</dbReference>
<gene>
    <name evidence="2" type="ORF">F5891DRAFT_1060469</name>
</gene>
<dbReference type="GeneID" id="64657176"/>
<evidence type="ECO:0000313" key="2">
    <source>
        <dbReference type="EMBL" id="KAG1894930.1"/>
    </source>
</evidence>
<accession>A0AAD4HER7</accession>
<dbReference type="AlphaFoldDB" id="A0AAD4HER7"/>
<dbReference type="RefSeq" id="XP_041220506.1">
    <property type="nucleotide sequence ID" value="XM_041362878.1"/>
</dbReference>
<evidence type="ECO:0000256" key="1">
    <source>
        <dbReference type="SAM" id="SignalP"/>
    </source>
</evidence>
<dbReference type="Proteomes" id="UP001195769">
    <property type="component" value="Unassembled WGS sequence"/>
</dbReference>
<protein>
    <recommendedName>
        <fullName evidence="4">Secreted protein</fullName>
    </recommendedName>
</protein>
<keyword evidence="1" id="KW-0732">Signal</keyword>
<proteinExistence type="predicted"/>
<feature type="chain" id="PRO_5042198458" description="Secreted protein" evidence="1">
    <location>
        <begin position="26"/>
        <end position="76"/>
    </location>
</feature>
<feature type="signal peptide" evidence="1">
    <location>
        <begin position="1"/>
        <end position="25"/>
    </location>
</feature>
<reference evidence="2" key="1">
    <citation type="journal article" date="2020" name="New Phytol.">
        <title>Comparative genomics reveals dynamic genome evolution in host specialist ectomycorrhizal fungi.</title>
        <authorList>
            <person name="Lofgren L.A."/>
            <person name="Nguyen N.H."/>
            <person name="Vilgalys R."/>
            <person name="Ruytinx J."/>
            <person name="Liao H.L."/>
            <person name="Branco S."/>
            <person name="Kuo A."/>
            <person name="LaButti K."/>
            <person name="Lipzen A."/>
            <person name="Andreopoulos W."/>
            <person name="Pangilinan J."/>
            <person name="Riley R."/>
            <person name="Hundley H."/>
            <person name="Na H."/>
            <person name="Barry K."/>
            <person name="Grigoriev I.V."/>
            <person name="Stajich J.E."/>
            <person name="Kennedy P.G."/>
        </authorList>
    </citation>
    <scope>NUCLEOTIDE SEQUENCE</scope>
    <source>
        <strain evidence="2">FC203</strain>
    </source>
</reference>
<organism evidence="2 3">
    <name type="scientific">Suillus fuscotomentosus</name>
    <dbReference type="NCBI Taxonomy" id="1912939"/>
    <lineage>
        <taxon>Eukaryota</taxon>
        <taxon>Fungi</taxon>
        <taxon>Dikarya</taxon>
        <taxon>Basidiomycota</taxon>
        <taxon>Agaricomycotina</taxon>
        <taxon>Agaricomycetes</taxon>
        <taxon>Agaricomycetidae</taxon>
        <taxon>Boletales</taxon>
        <taxon>Suillineae</taxon>
        <taxon>Suillaceae</taxon>
        <taxon>Suillus</taxon>
    </lineage>
</organism>
<name>A0AAD4HER7_9AGAM</name>
<evidence type="ECO:0000313" key="3">
    <source>
        <dbReference type="Proteomes" id="UP001195769"/>
    </source>
</evidence>